<dbReference type="Proteomes" id="UP000199444">
    <property type="component" value="Unassembled WGS sequence"/>
</dbReference>
<proteinExistence type="predicted"/>
<keyword evidence="2" id="KW-1185">Reference proteome</keyword>
<sequence length="82" mass="9462">MLRRIVLFFRENSWETVCFTQNLEEYGRVKGNLNDAGIITKTKTATPMNGNLGSSSFSSTYDIKVKQKYLHKAQEAIHKSRY</sequence>
<gene>
    <name evidence="1" type="ORF">SAMN05216231_0462</name>
</gene>
<evidence type="ECO:0000313" key="1">
    <source>
        <dbReference type="EMBL" id="SDQ10888.1"/>
    </source>
</evidence>
<protein>
    <recommendedName>
        <fullName evidence="3">DUF2007 domain-containing protein</fullName>
    </recommendedName>
</protein>
<organism evidence="1 2">
    <name type="scientific">Virgibacillus salinus</name>
    <dbReference type="NCBI Taxonomy" id="553311"/>
    <lineage>
        <taxon>Bacteria</taxon>
        <taxon>Bacillati</taxon>
        <taxon>Bacillota</taxon>
        <taxon>Bacilli</taxon>
        <taxon>Bacillales</taxon>
        <taxon>Bacillaceae</taxon>
        <taxon>Virgibacillus</taxon>
    </lineage>
</organism>
<evidence type="ECO:0008006" key="3">
    <source>
        <dbReference type="Google" id="ProtNLM"/>
    </source>
</evidence>
<dbReference type="AlphaFoldDB" id="A0A1H0Y6T9"/>
<reference evidence="1 2" key="1">
    <citation type="submission" date="2016-10" db="EMBL/GenBank/DDBJ databases">
        <authorList>
            <person name="de Groot N.N."/>
        </authorList>
    </citation>
    <scope>NUCLEOTIDE SEQUENCE [LARGE SCALE GENOMIC DNA]</scope>
    <source>
        <strain evidence="1 2">CGMCC 1.10449</strain>
    </source>
</reference>
<dbReference type="EMBL" id="FNKD01000001">
    <property type="protein sequence ID" value="SDQ10888.1"/>
    <property type="molecule type" value="Genomic_DNA"/>
</dbReference>
<accession>A0A1H0Y6T9</accession>
<evidence type="ECO:0000313" key="2">
    <source>
        <dbReference type="Proteomes" id="UP000199444"/>
    </source>
</evidence>
<name>A0A1H0Y6T9_9BACI</name>
<dbReference type="RefSeq" id="WP_092491339.1">
    <property type="nucleotide sequence ID" value="NZ_FNKD01000001.1"/>
</dbReference>